<dbReference type="Proteomes" id="UP000325313">
    <property type="component" value="Unassembled WGS sequence"/>
</dbReference>
<protein>
    <submittedName>
        <fullName evidence="2">Uncharacterized protein</fullName>
    </submittedName>
</protein>
<dbReference type="EMBL" id="VDEP01000382">
    <property type="protein sequence ID" value="KAA1091775.1"/>
    <property type="molecule type" value="Genomic_DNA"/>
</dbReference>
<evidence type="ECO:0000256" key="1">
    <source>
        <dbReference type="SAM" id="MobiDB-lite"/>
    </source>
</evidence>
<evidence type="ECO:0000313" key="2">
    <source>
        <dbReference type="EMBL" id="KAA1091775.1"/>
    </source>
</evidence>
<feature type="compositionally biased region" description="Low complexity" evidence="1">
    <location>
        <begin position="1"/>
        <end position="14"/>
    </location>
</feature>
<reference evidence="2 3" key="1">
    <citation type="submission" date="2019-05" db="EMBL/GenBank/DDBJ databases">
        <title>Emergence of the Ug99 lineage of the wheat stem rust pathogen through somatic hybridization.</title>
        <authorList>
            <person name="Li F."/>
            <person name="Upadhyaya N.M."/>
            <person name="Sperschneider J."/>
            <person name="Matny O."/>
            <person name="Nguyen-Phuc H."/>
            <person name="Mago R."/>
            <person name="Raley C."/>
            <person name="Miller M.E."/>
            <person name="Silverstein K.A.T."/>
            <person name="Henningsen E."/>
            <person name="Hirsch C.D."/>
            <person name="Visser B."/>
            <person name="Pretorius Z.A."/>
            <person name="Steffenson B.J."/>
            <person name="Schwessinger B."/>
            <person name="Dodds P.N."/>
            <person name="Figueroa M."/>
        </authorList>
    </citation>
    <scope>NUCLEOTIDE SEQUENCE [LARGE SCALE GENOMIC DNA]</scope>
    <source>
        <strain evidence="2 3">Ug99</strain>
    </source>
</reference>
<organism evidence="2 3">
    <name type="scientific">Puccinia graminis f. sp. tritici</name>
    <dbReference type="NCBI Taxonomy" id="56615"/>
    <lineage>
        <taxon>Eukaryota</taxon>
        <taxon>Fungi</taxon>
        <taxon>Dikarya</taxon>
        <taxon>Basidiomycota</taxon>
        <taxon>Pucciniomycotina</taxon>
        <taxon>Pucciniomycetes</taxon>
        <taxon>Pucciniales</taxon>
        <taxon>Pucciniaceae</taxon>
        <taxon>Puccinia</taxon>
    </lineage>
</organism>
<evidence type="ECO:0000313" key="3">
    <source>
        <dbReference type="Proteomes" id="UP000325313"/>
    </source>
</evidence>
<comment type="caution">
    <text evidence="2">The sequence shown here is derived from an EMBL/GenBank/DDBJ whole genome shotgun (WGS) entry which is preliminary data.</text>
</comment>
<name>A0A5B0NRB7_PUCGR</name>
<gene>
    <name evidence="2" type="ORF">PGTUg99_003115</name>
</gene>
<feature type="compositionally biased region" description="Polar residues" evidence="1">
    <location>
        <begin position="58"/>
        <end position="67"/>
    </location>
</feature>
<feature type="region of interest" description="Disordered" evidence="1">
    <location>
        <begin position="1"/>
        <end position="23"/>
    </location>
</feature>
<accession>A0A5B0NRB7</accession>
<sequence length="316" mass="36366">MLRSQGSQRSTSSSEAGHSMSRLSSPITIPKFTEWYPYHPNYDLSVGGRSFVSHDQDTTSPSGSSQGEHAWGDEMQWTPSSKQRFANEHLSDSDVSYAHSPILQSPDSWSSGSSNSEHEWDDAESLKTKAIDYFNFFAEEKPQPEYNLHHEIAQDIIEKSCKEFGLYYERKQTGFSQSYIKHKDLPFGLVIKSDKQPGRASVVLAYNDNYRLLKDSFKASYKDLITSLSEKHAEDFNLELFERFEYEAEQEKLIKWLAKEIFAPYNSLPVIGLSRYSFGTEGINQIVLQPNQIQLIHYFSHQPLYVYTIFRTSRCT</sequence>
<proteinExistence type="predicted"/>
<dbReference type="AlphaFoldDB" id="A0A5B0NRB7"/>
<feature type="region of interest" description="Disordered" evidence="1">
    <location>
        <begin position="52"/>
        <end position="72"/>
    </location>
</feature>